<dbReference type="SMART" id="SM00409">
    <property type="entry name" value="IG"/>
    <property type="match status" value="2"/>
</dbReference>
<dbReference type="AlphaFoldDB" id="A0A7J6C173"/>
<sequence length="274" mass="31270">MLEVFTPFTMFNRINLLLLLLLCLVYQSGNTPKSLTEEKGGNATLTCEFEARKYFKIELTSKSENIPVCQEKNCSGRVFKQEACDVIIKDLKLNDSGKYLLRAYYYNDQSEVKHKERTYQLQIRDETTVKIGEELKLHVLFSNADKVEKNSSGKWSEVWNTSHGVQSERMNVSDGNLIINGFTAHDAGTYRVLDAKGDILITVTVTETNKETNTERDTDGQHKHRIVYVLVSLGILVLVLAVMIGVVIWRRRNRRYIQAPVQENPEPPQVLGNL</sequence>
<evidence type="ECO:0000259" key="3">
    <source>
        <dbReference type="SMART" id="SM00409"/>
    </source>
</evidence>
<dbReference type="Proteomes" id="UP000579812">
    <property type="component" value="Unassembled WGS sequence"/>
</dbReference>
<feature type="transmembrane region" description="Helical" evidence="1">
    <location>
        <begin position="226"/>
        <end position="249"/>
    </location>
</feature>
<keyword evidence="2" id="KW-0732">Signal</keyword>
<accession>A0A7J6C173</accession>
<evidence type="ECO:0000256" key="2">
    <source>
        <dbReference type="SAM" id="SignalP"/>
    </source>
</evidence>
<protein>
    <recommendedName>
        <fullName evidence="3">Immunoglobulin domain-containing protein</fullName>
    </recommendedName>
</protein>
<keyword evidence="5" id="KW-1185">Reference proteome</keyword>
<feature type="domain" description="Immunoglobulin" evidence="3">
    <location>
        <begin position="32"/>
        <end position="117"/>
    </location>
</feature>
<dbReference type="EMBL" id="JAAMOB010000019">
    <property type="protein sequence ID" value="KAF4100997.1"/>
    <property type="molecule type" value="Genomic_DNA"/>
</dbReference>
<feature type="chain" id="PRO_5029620572" description="Immunoglobulin domain-containing protein" evidence="2">
    <location>
        <begin position="28"/>
        <end position="274"/>
    </location>
</feature>
<evidence type="ECO:0000313" key="5">
    <source>
        <dbReference type="Proteomes" id="UP000579812"/>
    </source>
</evidence>
<name>A0A7J6C173_9TELE</name>
<keyword evidence="1" id="KW-1133">Transmembrane helix</keyword>
<keyword evidence="1" id="KW-0472">Membrane</keyword>
<reference evidence="4 5" key="1">
    <citation type="submission" date="2020-04" db="EMBL/GenBank/DDBJ databases">
        <title>Chromosome-level genome assembly of a cyprinid fish Onychostoma macrolepis by integration of Nanopore Sequencing, Bionano and Hi-C technology.</title>
        <authorList>
            <person name="Wang D."/>
        </authorList>
    </citation>
    <scope>NUCLEOTIDE SEQUENCE [LARGE SCALE GENOMIC DNA]</scope>
    <source>
        <strain evidence="4">SWU-2019</strain>
        <tissue evidence="4">Muscle</tissue>
    </source>
</reference>
<organism evidence="4 5">
    <name type="scientific">Onychostoma macrolepis</name>
    <dbReference type="NCBI Taxonomy" id="369639"/>
    <lineage>
        <taxon>Eukaryota</taxon>
        <taxon>Metazoa</taxon>
        <taxon>Chordata</taxon>
        <taxon>Craniata</taxon>
        <taxon>Vertebrata</taxon>
        <taxon>Euteleostomi</taxon>
        <taxon>Actinopterygii</taxon>
        <taxon>Neopterygii</taxon>
        <taxon>Teleostei</taxon>
        <taxon>Ostariophysi</taxon>
        <taxon>Cypriniformes</taxon>
        <taxon>Cyprinidae</taxon>
        <taxon>Acrossocheilinae</taxon>
        <taxon>Onychostoma</taxon>
    </lineage>
</organism>
<dbReference type="InterPro" id="IPR003599">
    <property type="entry name" value="Ig_sub"/>
</dbReference>
<dbReference type="OrthoDB" id="8933312at2759"/>
<comment type="caution">
    <text evidence="4">The sequence shown here is derived from an EMBL/GenBank/DDBJ whole genome shotgun (WGS) entry which is preliminary data.</text>
</comment>
<evidence type="ECO:0000256" key="1">
    <source>
        <dbReference type="SAM" id="Phobius"/>
    </source>
</evidence>
<keyword evidence="1" id="KW-0812">Transmembrane</keyword>
<feature type="domain" description="Immunoglobulin" evidence="3">
    <location>
        <begin position="124"/>
        <end position="204"/>
    </location>
</feature>
<evidence type="ECO:0000313" key="4">
    <source>
        <dbReference type="EMBL" id="KAF4100997.1"/>
    </source>
</evidence>
<proteinExistence type="predicted"/>
<gene>
    <name evidence="4" type="ORF">G5714_019193</name>
</gene>
<dbReference type="SUPFAM" id="SSF48726">
    <property type="entry name" value="Immunoglobulin"/>
    <property type="match status" value="1"/>
</dbReference>
<dbReference type="Gene3D" id="2.60.40.10">
    <property type="entry name" value="Immunoglobulins"/>
    <property type="match status" value="1"/>
</dbReference>
<feature type="signal peptide" evidence="2">
    <location>
        <begin position="1"/>
        <end position="27"/>
    </location>
</feature>
<dbReference type="InterPro" id="IPR013783">
    <property type="entry name" value="Ig-like_fold"/>
</dbReference>
<dbReference type="InterPro" id="IPR036179">
    <property type="entry name" value="Ig-like_dom_sf"/>
</dbReference>